<evidence type="ECO:0000313" key="2">
    <source>
        <dbReference type="Proteomes" id="UP000624709"/>
    </source>
</evidence>
<reference evidence="1 2" key="1">
    <citation type="submission" date="2021-01" db="EMBL/GenBank/DDBJ databases">
        <title>Whole genome shotgun sequence of Actinoplanes palleronii NBRC 14916.</title>
        <authorList>
            <person name="Komaki H."/>
            <person name="Tamura T."/>
        </authorList>
    </citation>
    <scope>NUCLEOTIDE SEQUENCE [LARGE SCALE GENOMIC DNA]</scope>
    <source>
        <strain evidence="1 2">NBRC 14916</strain>
    </source>
</reference>
<dbReference type="Proteomes" id="UP000624709">
    <property type="component" value="Unassembled WGS sequence"/>
</dbReference>
<dbReference type="EMBL" id="BOMS01000023">
    <property type="protein sequence ID" value="GIE65602.1"/>
    <property type="molecule type" value="Genomic_DNA"/>
</dbReference>
<sequence>MEATPGFQAWIARFRTVRVDGEPLWVVGGDQLRDHAQMTDLFRRLHHAEDTEREGR</sequence>
<comment type="caution">
    <text evidence="1">The sequence shown here is derived from an EMBL/GenBank/DDBJ whole genome shotgun (WGS) entry which is preliminary data.</text>
</comment>
<gene>
    <name evidence="1" type="ORF">Apa02nite_017100</name>
</gene>
<name>A0ABQ4B4L2_9ACTN</name>
<protein>
    <submittedName>
        <fullName evidence="1">Uncharacterized protein</fullName>
    </submittedName>
</protein>
<keyword evidence="2" id="KW-1185">Reference proteome</keyword>
<proteinExistence type="predicted"/>
<organism evidence="1 2">
    <name type="scientific">Actinoplanes palleronii</name>
    <dbReference type="NCBI Taxonomy" id="113570"/>
    <lineage>
        <taxon>Bacteria</taxon>
        <taxon>Bacillati</taxon>
        <taxon>Actinomycetota</taxon>
        <taxon>Actinomycetes</taxon>
        <taxon>Micromonosporales</taxon>
        <taxon>Micromonosporaceae</taxon>
        <taxon>Actinoplanes</taxon>
    </lineage>
</organism>
<accession>A0ABQ4B4L2</accession>
<evidence type="ECO:0000313" key="1">
    <source>
        <dbReference type="EMBL" id="GIE65602.1"/>
    </source>
</evidence>